<reference evidence="2" key="1">
    <citation type="submission" date="2016-10" db="EMBL/GenBank/DDBJ databases">
        <authorList>
            <person name="Varghese N."/>
            <person name="Submissions S."/>
        </authorList>
    </citation>
    <scope>NUCLEOTIDE SEQUENCE [LARGE SCALE GENOMIC DNA]</scope>
    <source>
        <strain evidence="2">DSM 17933</strain>
    </source>
</reference>
<gene>
    <name evidence="1" type="ORF">SAMN05421827_105116</name>
</gene>
<keyword evidence="2" id="KW-1185">Reference proteome</keyword>
<sequence>MKGTDVIAIVEKQTGFTVAQMKATRKDEVIKPRYLLTLLLHEEGWSAGRIAELFTRNRTGTGQALKNADRLLGNDKSFKENYLACVAKITEIEDAI</sequence>
<dbReference type="GO" id="GO:0043565">
    <property type="term" value="F:sequence-specific DNA binding"/>
    <property type="evidence" value="ECO:0007669"/>
    <property type="project" value="InterPro"/>
</dbReference>
<dbReference type="SUPFAM" id="SSF48295">
    <property type="entry name" value="TrpR-like"/>
    <property type="match status" value="1"/>
</dbReference>
<proteinExistence type="predicted"/>
<name>A0A1G7T8U7_9SPHI</name>
<organism evidence="1 2">
    <name type="scientific">Pedobacter terrae</name>
    <dbReference type="NCBI Taxonomy" id="405671"/>
    <lineage>
        <taxon>Bacteria</taxon>
        <taxon>Pseudomonadati</taxon>
        <taxon>Bacteroidota</taxon>
        <taxon>Sphingobacteriia</taxon>
        <taxon>Sphingobacteriales</taxon>
        <taxon>Sphingobacteriaceae</taxon>
        <taxon>Pedobacter</taxon>
    </lineage>
</organism>
<dbReference type="AlphaFoldDB" id="A0A1G7T8U7"/>
<protein>
    <submittedName>
        <fullName evidence="1">DnaA protein helix-turn-helix</fullName>
    </submittedName>
</protein>
<accession>A0A1G7T8U7</accession>
<dbReference type="Proteomes" id="UP000199643">
    <property type="component" value="Unassembled WGS sequence"/>
</dbReference>
<dbReference type="RefSeq" id="WP_090498763.1">
    <property type="nucleotide sequence ID" value="NZ_FNCH01000005.1"/>
</dbReference>
<dbReference type="STRING" id="405671.SAMN05421827_105116"/>
<dbReference type="InterPro" id="IPR010921">
    <property type="entry name" value="Trp_repressor/repl_initiator"/>
</dbReference>
<evidence type="ECO:0000313" key="2">
    <source>
        <dbReference type="Proteomes" id="UP000199643"/>
    </source>
</evidence>
<dbReference type="EMBL" id="FNCH01000005">
    <property type="protein sequence ID" value="SDG31767.1"/>
    <property type="molecule type" value="Genomic_DNA"/>
</dbReference>
<evidence type="ECO:0000313" key="1">
    <source>
        <dbReference type="EMBL" id="SDG31767.1"/>
    </source>
</evidence>
<dbReference type="Gene3D" id="1.10.1750.10">
    <property type="match status" value="1"/>
</dbReference>